<dbReference type="SUPFAM" id="SSF52440">
    <property type="entry name" value="PreATP-grasp domain"/>
    <property type="match status" value="1"/>
</dbReference>
<accession>A0A1N6KG02</accession>
<name>A0A1N6KG02_9BURK</name>
<proteinExistence type="predicted"/>
<dbReference type="Proteomes" id="UP000185151">
    <property type="component" value="Unassembled WGS sequence"/>
</dbReference>
<dbReference type="SUPFAM" id="SSF56059">
    <property type="entry name" value="Glutathione synthetase ATP-binding domain-like"/>
    <property type="match status" value="1"/>
</dbReference>
<evidence type="ECO:0000256" key="4">
    <source>
        <dbReference type="ARBA" id="ARBA00022840"/>
    </source>
</evidence>
<evidence type="ECO:0000256" key="3">
    <source>
        <dbReference type="ARBA" id="ARBA00022741"/>
    </source>
</evidence>
<keyword evidence="5" id="KW-0460">Magnesium</keyword>
<dbReference type="AlphaFoldDB" id="A0A1N6KG02"/>
<keyword evidence="1" id="KW-0436">Ligase</keyword>
<keyword evidence="4" id="KW-0067">ATP-binding</keyword>
<dbReference type="Gene3D" id="3.30.1490.330">
    <property type="match status" value="1"/>
</dbReference>
<evidence type="ECO:0000259" key="6">
    <source>
        <dbReference type="Pfam" id="PF03738"/>
    </source>
</evidence>
<organism evidence="7 8">
    <name type="scientific">Paraburkholderia phenazinium</name>
    <dbReference type="NCBI Taxonomy" id="60549"/>
    <lineage>
        <taxon>Bacteria</taxon>
        <taxon>Pseudomonadati</taxon>
        <taxon>Pseudomonadota</taxon>
        <taxon>Betaproteobacteria</taxon>
        <taxon>Burkholderiales</taxon>
        <taxon>Burkholderiaceae</taxon>
        <taxon>Paraburkholderia</taxon>
    </lineage>
</organism>
<evidence type="ECO:0000313" key="8">
    <source>
        <dbReference type="Proteomes" id="UP000185151"/>
    </source>
</evidence>
<reference evidence="7 8" key="1">
    <citation type="submission" date="2016-11" db="EMBL/GenBank/DDBJ databases">
        <authorList>
            <person name="Jaros S."/>
            <person name="Januszkiewicz K."/>
            <person name="Wedrychowicz H."/>
        </authorList>
    </citation>
    <scope>NUCLEOTIDE SEQUENCE [LARGE SCALE GENOMIC DNA]</scope>
    <source>
        <strain evidence="7 8">GAS95</strain>
    </source>
</reference>
<dbReference type="GO" id="GO:0016874">
    <property type="term" value="F:ligase activity"/>
    <property type="evidence" value="ECO:0007669"/>
    <property type="project" value="UniProtKB-KW"/>
</dbReference>
<dbReference type="GO" id="GO:0005524">
    <property type="term" value="F:ATP binding"/>
    <property type="evidence" value="ECO:0007669"/>
    <property type="project" value="UniProtKB-KW"/>
</dbReference>
<gene>
    <name evidence="7" type="ORF">SAMN05444165_3570</name>
</gene>
<dbReference type="InterPro" id="IPR016185">
    <property type="entry name" value="PreATP-grasp_dom_sf"/>
</dbReference>
<dbReference type="Pfam" id="PF03738">
    <property type="entry name" value="GSP_synth"/>
    <property type="match status" value="1"/>
</dbReference>
<dbReference type="InterPro" id="IPR005494">
    <property type="entry name" value="GSPS_pre-ATP-grasp-like_dom"/>
</dbReference>
<protein>
    <submittedName>
        <fullName evidence="7">Glutathionylspermidine synthase</fullName>
    </submittedName>
</protein>
<dbReference type="EMBL" id="FSRU01000002">
    <property type="protein sequence ID" value="SIO55519.1"/>
    <property type="molecule type" value="Genomic_DNA"/>
</dbReference>
<evidence type="ECO:0000256" key="1">
    <source>
        <dbReference type="ARBA" id="ARBA00022598"/>
    </source>
</evidence>
<sequence length="418" mass="48041">MGPRAAPLGVGDALTYGEANDSRTTNVMQRIKQTPRADWPQRLDDIGFRFHSIDKNGVAQPPDASRFPYWLEDAAYVFGEAEIEALWTATQELHARCLEAVDYVIRANLFARMAIPPAYEGLIRASWERRDPSVYGRFDLTLDPNGVPKLYEYNADTPTSLIESSLAQWFWKTDVQPAHDQFNSIHEALIERWGGLRKHYPQVPTLHFGCIFDSLEDIGNVEYLMETAVQAGWQVKILDMTRIGVDAASRFYDEQDEPIQLMFKLYPWEWMIRERFGRHLISSPTRWVEPPWKMILSNKAILPVLWQLFPDHPNLLPASFTPYLFDGVPHAKKPFLSREGANVTLVQDDGQVIEHEGRYGEEGFIYQAFAPLPRFGERYATLGSWVVGDEPVGLCLREEFHPITKNTSYFVPHYFIKS</sequence>
<keyword evidence="8" id="KW-1185">Reference proteome</keyword>
<keyword evidence="3" id="KW-0547">Nucleotide-binding</keyword>
<evidence type="ECO:0000256" key="5">
    <source>
        <dbReference type="ARBA" id="ARBA00022842"/>
    </source>
</evidence>
<evidence type="ECO:0000256" key="2">
    <source>
        <dbReference type="ARBA" id="ARBA00022723"/>
    </source>
</evidence>
<feature type="domain" description="Glutathionylspermidine synthase pre-ATP-grasp-like" evidence="6">
    <location>
        <begin position="39"/>
        <end position="415"/>
    </location>
</feature>
<evidence type="ECO:0000313" key="7">
    <source>
        <dbReference type="EMBL" id="SIO55519.1"/>
    </source>
</evidence>
<keyword evidence="2" id="KW-0479">Metal-binding</keyword>
<dbReference type="GO" id="GO:0046872">
    <property type="term" value="F:metal ion binding"/>
    <property type="evidence" value="ECO:0007669"/>
    <property type="project" value="UniProtKB-KW"/>
</dbReference>